<gene>
    <name evidence="2" type="ORF">LTR05_004182</name>
</gene>
<evidence type="ECO:0000313" key="3">
    <source>
        <dbReference type="Proteomes" id="UP001309876"/>
    </source>
</evidence>
<sequence>MMQLRAASAGFDFDNCLIYIKDMMSCADSETYVAETFDHNGKAVRHGRARVNGIRLHYITAGQGPPLLLLHGTPKNSFYWYKLFPLLTPHFTLVAPDLRGFGYTDKPPATDGYDSGMNAQDVTELMTQLGHEKFYLHGEDRGADYAVAVAGLYRDRVMKLSFCEMVPSGLGLEETSFWTPENVGRQFRKEGIWCWHLGFFWIPHIPEMLIQGHEREFWEMFIKQECYNPTKIEPKALDHWIDCVKQPGCLRGILETYRSGFKNGEINQQIAKNKLTLPIMTIGAPEFFGPQVEESMLRMAEKVDQVEIFEECGHSLALEAENRLAASLKRFMLGIKD</sequence>
<keyword evidence="3" id="KW-1185">Reference proteome</keyword>
<dbReference type="Proteomes" id="UP001309876">
    <property type="component" value="Unassembled WGS sequence"/>
</dbReference>
<protein>
    <recommendedName>
        <fullName evidence="1">AB hydrolase-1 domain-containing protein</fullName>
    </recommendedName>
</protein>
<dbReference type="InterPro" id="IPR000073">
    <property type="entry name" value="AB_hydrolase_1"/>
</dbReference>
<dbReference type="PANTHER" id="PTHR43329">
    <property type="entry name" value="EPOXIDE HYDROLASE"/>
    <property type="match status" value="1"/>
</dbReference>
<reference evidence="2 3" key="1">
    <citation type="submission" date="2023-08" db="EMBL/GenBank/DDBJ databases">
        <title>Black Yeasts Isolated from many extreme environments.</title>
        <authorList>
            <person name="Coleine C."/>
            <person name="Stajich J.E."/>
            <person name="Selbmann L."/>
        </authorList>
    </citation>
    <scope>NUCLEOTIDE SEQUENCE [LARGE SCALE GENOMIC DNA]</scope>
    <source>
        <strain evidence="2 3">CCFEE 5910</strain>
    </source>
</reference>
<evidence type="ECO:0000259" key="1">
    <source>
        <dbReference type="Pfam" id="PF00561"/>
    </source>
</evidence>
<name>A0AAN7T166_9EURO</name>
<dbReference type="InterPro" id="IPR029058">
    <property type="entry name" value="AB_hydrolase_fold"/>
</dbReference>
<accession>A0AAN7T166</accession>
<dbReference type="Gene3D" id="3.40.50.1820">
    <property type="entry name" value="alpha/beta hydrolase"/>
    <property type="match status" value="1"/>
</dbReference>
<evidence type="ECO:0000313" key="2">
    <source>
        <dbReference type="EMBL" id="KAK5087011.1"/>
    </source>
</evidence>
<proteinExistence type="predicted"/>
<dbReference type="EMBL" id="JAVRRJ010000003">
    <property type="protein sequence ID" value="KAK5087011.1"/>
    <property type="molecule type" value="Genomic_DNA"/>
</dbReference>
<dbReference type="Pfam" id="PF00561">
    <property type="entry name" value="Abhydrolase_1"/>
    <property type="match status" value="1"/>
</dbReference>
<dbReference type="SUPFAM" id="SSF53474">
    <property type="entry name" value="alpha/beta-Hydrolases"/>
    <property type="match status" value="1"/>
</dbReference>
<dbReference type="AlphaFoldDB" id="A0AAN7T166"/>
<comment type="caution">
    <text evidence="2">The sequence shown here is derived from an EMBL/GenBank/DDBJ whole genome shotgun (WGS) entry which is preliminary data.</text>
</comment>
<organism evidence="2 3">
    <name type="scientific">Lithohypha guttulata</name>
    <dbReference type="NCBI Taxonomy" id="1690604"/>
    <lineage>
        <taxon>Eukaryota</taxon>
        <taxon>Fungi</taxon>
        <taxon>Dikarya</taxon>
        <taxon>Ascomycota</taxon>
        <taxon>Pezizomycotina</taxon>
        <taxon>Eurotiomycetes</taxon>
        <taxon>Chaetothyriomycetidae</taxon>
        <taxon>Chaetothyriales</taxon>
        <taxon>Trichomeriaceae</taxon>
        <taxon>Lithohypha</taxon>
    </lineage>
</organism>
<feature type="domain" description="AB hydrolase-1" evidence="1">
    <location>
        <begin position="65"/>
        <end position="164"/>
    </location>
</feature>